<dbReference type="AlphaFoldDB" id="A0A5C4V312"/>
<evidence type="ECO:0000256" key="1">
    <source>
        <dbReference type="SAM" id="MobiDB-lite"/>
    </source>
</evidence>
<evidence type="ECO:0000313" key="4">
    <source>
        <dbReference type="EMBL" id="TNM29796.1"/>
    </source>
</evidence>
<dbReference type="Pfam" id="PF10708">
    <property type="entry name" value="DUF2510"/>
    <property type="match status" value="1"/>
</dbReference>
<feature type="compositionally biased region" description="Polar residues" evidence="1">
    <location>
        <begin position="32"/>
        <end position="48"/>
    </location>
</feature>
<comment type="caution">
    <text evidence="4">The sequence shown here is derived from an EMBL/GenBank/DDBJ whole genome shotgun (WGS) entry which is preliminary data.</text>
</comment>
<dbReference type="RefSeq" id="WP_139644940.1">
    <property type="nucleotide sequence ID" value="NZ_BAAAZS010000114.1"/>
</dbReference>
<dbReference type="OrthoDB" id="4463773at2"/>
<feature type="domain" description="DUF2510" evidence="3">
    <location>
        <begin position="7"/>
        <end position="42"/>
    </location>
</feature>
<feature type="compositionally biased region" description="Basic and acidic residues" evidence="1">
    <location>
        <begin position="15"/>
        <end position="26"/>
    </location>
</feature>
<evidence type="ECO:0000259" key="3">
    <source>
        <dbReference type="Pfam" id="PF10708"/>
    </source>
</evidence>
<proteinExistence type="predicted"/>
<feature type="region of interest" description="Disordered" evidence="1">
    <location>
        <begin position="114"/>
        <end position="164"/>
    </location>
</feature>
<sequence>MSQSTPPGWYADPGRSADEPPRERWWDGAAWTATTRPAGNAPTRTPTVPSLPREPARGPHTLPTLPGDRPLAEPEPEAPDPSDARGRRRDRAVIGFGLLGLALTGALVAALLLGDDGSSPPDDGTGPPPSASETPDDGRRDPDAGPLSEGRVAGVALPVPEEWSERPSDSLVSLAYGGYPCPADAALDCLAGAATLHALPGAGTLSVEGAARSDVAAFQRDAYPGEAYGGIFGADELSAGSVTVAGESGYRVRVGLNTPFSAAVVESVAFVAPGDPSTLLVLRLSWDDVGQAPPMSDLELILDGVVAVSDGPGTAA</sequence>
<accession>A0A5C4V312</accession>
<dbReference type="EMBL" id="VDGT01000009">
    <property type="protein sequence ID" value="TNM29796.1"/>
    <property type="molecule type" value="Genomic_DNA"/>
</dbReference>
<organism evidence="4 5">
    <name type="scientific">Streptomyces sedi</name>
    <dbReference type="NCBI Taxonomy" id="555059"/>
    <lineage>
        <taxon>Bacteria</taxon>
        <taxon>Bacillati</taxon>
        <taxon>Actinomycetota</taxon>
        <taxon>Actinomycetes</taxon>
        <taxon>Kitasatosporales</taxon>
        <taxon>Streptomycetaceae</taxon>
        <taxon>Streptomyces</taxon>
    </lineage>
</organism>
<keyword evidence="2" id="KW-0472">Membrane</keyword>
<feature type="region of interest" description="Disordered" evidence="1">
    <location>
        <begin position="1"/>
        <end position="88"/>
    </location>
</feature>
<keyword evidence="2" id="KW-0812">Transmembrane</keyword>
<dbReference type="InterPro" id="IPR018929">
    <property type="entry name" value="DUF2510"/>
</dbReference>
<dbReference type="Proteomes" id="UP000311713">
    <property type="component" value="Unassembled WGS sequence"/>
</dbReference>
<feature type="transmembrane region" description="Helical" evidence="2">
    <location>
        <begin position="92"/>
        <end position="113"/>
    </location>
</feature>
<gene>
    <name evidence="4" type="ORF">FH715_13690</name>
</gene>
<evidence type="ECO:0000313" key="5">
    <source>
        <dbReference type="Proteomes" id="UP000311713"/>
    </source>
</evidence>
<keyword evidence="5" id="KW-1185">Reference proteome</keyword>
<feature type="compositionally biased region" description="Low complexity" evidence="1">
    <location>
        <begin position="114"/>
        <end position="125"/>
    </location>
</feature>
<reference evidence="4 5" key="1">
    <citation type="submission" date="2019-06" db="EMBL/GenBank/DDBJ databases">
        <title>Draft genome of Streptomyces sedi sp. JCM16909.</title>
        <authorList>
            <person name="Klykleung N."/>
            <person name="Tanasupawat S."/>
            <person name="Kudo T."/>
            <person name="Yuki M."/>
            <person name="Ohkuma M."/>
        </authorList>
    </citation>
    <scope>NUCLEOTIDE SEQUENCE [LARGE SCALE GENOMIC DNA]</scope>
    <source>
        <strain evidence="4 5">JCM 16909</strain>
    </source>
</reference>
<name>A0A5C4V312_9ACTN</name>
<evidence type="ECO:0000256" key="2">
    <source>
        <dbReference type="SAM" id="Phobius"/>
    </source>
</evidence>
<keyword evidence="2" id="KW-1133">Transmembrane helix</keyword>
<protein>
    <submittedName>
        <fullName evidence="4">DUF2510 domain-containing protein</fullName>
    </submittedName>
</protein>